<dbReference type="Gene3D" id="3.40.630.40">
    <property type="entry name" value="Zn-dependent exopeptidases"/>
    <property type="match status" value="1"/>
</dbReference>
<dbReference type="Gene3D" id="3.30.70.1070">
    <property type="entry name" value="Sporulation related repeat"/>
    <property type="match status" value="1"/>
</dbReference>
<dbReference type="PANTHER" id="PTHR30404">
    <property type="entry name" value="N-ACETYLMURAMOYL-L-ALANINE AMIDASE"/>
    <property type="match status" value="1"/>
</dbReference>
<evidence type="ECO:0000313" key="3">
    <source>
        <dbReference type="EMBL" id="MDQ0233486.1"/>
    </source>
</evidence>
<dbReference type="EMBL" id="JAUSUD010000042">
    <property type="protein sequence ID" value="MDQ0233486.1"/>
    <property type="molecule type" value="Genomic_DNA"/>
</dbReference>
<dbReference type="PROSITE" id="PS51724">
    <property type="entry name" value="SPOR"/>
    <property type="match status" value="1"/>
</dbReference>
<feature type="domain" description="SPOR" evidence="2">
    <location>
        <begin position="191"/>
        <end position="230"/>
    </location>
</feature>
<gene>
    <name evidence="3" type="ORF">J2S19_004833</name>
</gene>
<dbReference type="RefSeq" id="WP_307346894.1">
    <property type="nucleotide sequence ID" value="NZ_JAUSUD010000042.1"/>
</dbReference>
<evidence type="ECO:0000259" key="2">
    <source>
        <dbReference type="PROSITE" id="PS51724"/>
    </source>
</evidence>
<proteinExistence type="predicted"/>
<dbReference type="Pfam" id="PF05036">
    <property type="entry name" value="SPOR"/>
    <property type="match status" value="1"/>
</dbReference>
<dbReference type="PANTHER" id="PTHR30404:SF0">
    <property type="entry name" value="N-ACETYLMURAMOYL-L-ALANINE AMIDASE AMIC"/>
    <property type="match status" value="1"/>
</dbReference>
<dbReference type="InterPro" id="IPR007730">
    <property type="entry name" value="SPOR-like_dom"/>
</dbReference>
<keyword evidence="4" id="KW-1185">Reference proteome</keyword>
<dbReference type="SMART" id="SM00646">
    <property type="entry name" value="Ami_3"/>
    <property type="match status" value="1"/>
</dbReference>
<dbReference type="Pfam" id="PF01520">
    <property type="entry name" value="Amidase_3"/>
    <property type="match status" value="1"/>
</dbReference>
<dbReference type="EC" id="3.5.1.28" evidence="3"/>
<evidence type="ECO:0000256" key="1">
    <source>
        <dbReference type="ARBA" id="ARBA00022801"/>
    </source>
</evidence>
<protein>
    <submittedName>
        <fullName evidence="3">N-acetylmuramoyl-L-alanine amidase</fullName>
        <ecNumber evidence="3">3.5.1.28</ecNumber>
    </submittedName>
</protein>
<name>A0ABT9ZMG8_9BACI</name>
<dbReference type="Proteomes" id="UP001234495">
    <property type="component" value="Unassembled WGS sequence"/>
</dbReference>
<dbReference type="SUPFAM" id="SSF110997">
    <property type="entry name" value="Sporulation related repeat"/>
    <property type="match status" value="1"/>
</dbReference>
<dbReference type="CDD" id="cd02696">
    <property type="entry name" value="MurNAc-LAA"/>
    <property type="match status" value="1"/>
</dbReference>
<dbReference type="InterPro" id="IPR036680">
    <property type="entry name" value="SPOR-like_sf"/>
</dbReference>
<dbReference type="GO" id="GO:0008745">
    <property type="term" value="F:N-acetylmuramoyl-L-alanine amidase activity"/>
    <property type="evidence" value="ECO:0007669"/>
    <property type="project" value="UniProtKB-EC"/>
</dbReference>
<organism evidence="3 4">
    <name type="scientific">Metabacillus malikii</name>
    <dbReference type="NCBI Taxonomy" id="1504265"/>
    <lineage>
        <taxon>Bacteria</taxon>
        <taxon>Bacillati</taxon>
        <taxon>Bacillota</taxon>
        <taxon>Bacilli</taxon>
        <taxon>Bacillales</taxon>
        <taxon>Bacillaceae</taxon>
        <taxon>Metabacillus</taxon>
    </lineage>
</organism>
<dbReference type="SUPFAM" id="SSF53187">
    <property type="entry name" value="Zn-dependent exopeptidases"/>
    <property type="match status" value="1"/>
</dbReference>
<dbReference type="InterPro" id="IPR002508">
    <property type="entry name" value="MurNAc-LAA_cat"/>
</dbReference>
<keyword evidence="1 3" id="KW-0378">Hydrolase</keyword>
<comment type="caution">
    <text evidence="3">The sequence shown here is derived from an EMBL/GenBank/DDBJ whole genome shotgun (WGS) entry which is preliminary data.</text>
</comment>
<sequence>MKMMIDAGHGFETPGKRTVDGMREYEFNRAVANEMKRLLAGYENVTTMFSHSDQKDVPLLERTRKANQANVDVFISIHANAHGNGKEWTSAEGIETFVYESKPKEALGLAKAVQAELIKLTGRKDRGVKTASFHVLKATKMTAILCECGFMTNKFEASLLRTPGYRNLCALAIVNGLATYYKLKKKQSHQPSAKTVYRVQLGAFLKKENAEKLVSKLRKQGYEAFIVSSN</sequence>
<evidence type="ECO:0000313" key="4">
    <source>
        <dbReference type="Proteomes" id="UP001234495"/>
    </source>
</evidence>
<dbReference type="InterPro" id="IPR050695">
    <property type="entry name" value="N-acetylmuramoyl_amidase_3"/>
</dbReference>
<accession>A0ABT9ZMG8</accession>
<reference evidence="3 4" key="1">
    <citation type="submission" date="2023-07" db="EMBL/GenBank/DDBJ databases">
        <title>Genomic Encyclopedia of Type Strains, Phase IV (KMG-IV): sequencing the most valuable type-strain genomes for metagenomic binning, comparative biology and taxonomic classification.</title>
        <authorList>
            <person name="Goeker M."/>
        </authorList>
    </citation>
    <scope>NUCLEOTIDE SEQUENCE [LARGE SCALE GENOMIC DNA]</scope>
    <source>
        <strain evidence="3 4">DSM 29005</strain>
    </source>
</reference>